<dbReference type="NCBIfam" id="TIGR00011">
    <property type="entry name" value="YbaK_EbsC"/>
    <property type="match status" value="1"/>
</dbReference>
<dbReference type="InterPro" id="IPR007214">
    <property type="entry name" value="YbaK/aa-tRNA-synth-assoc-dom"/>
</dbReference>
<gene>
    <name evidence="6" type="ORF">HMPREF1039_1555</name>
</gene>
<protein>
    <recommendedName>
        <fullName evidence="4">Cys-tRNA(Pro)/Cys-tRNA(Cys) deacylase</fullName>
        <ecNumber evidence="4">4.2.-.-</ecNumber>
    </recommendedName>
</protein>
<name>A0ABP2L6F6_9FIRM</name>
<evidence type="ECO:0000259" key="5">
    <source>
        <dbReference type="Pfam" id="PF04073"/>
    </source>
</evidence>
<dbReference type="EC" id="4.2.-.-" evidence="4"/>
<organism evidence="6 7">
    <name type="scientific">Megasphaera lornae</name>
    <dbReference type="NCBI Taxonomy" id="1000568"/>
    <lineage>
        <taxon>Bacteria</taxon>
        <taxon>Bacillati</taxon>
        <taxon>Bacillota</taxon>
        <taxon>Negativicutes</taxon>
        <taxon>Veillonellales</taxon>
        <taxon>Veillonellaceae</taxon>
        <taxon>Megasphaera</taxon>
    </lineage>
</organism>
<evidence type="ECO:0000313" key="7">
    <source>
        <dbReference type="Proteomes" id="UP000004018"/>
    </source>
</evidence>
<proteinExistence type="inferred from homology"/>
<keyword evidence="3 4" id="KW-0456">Lyase</keyword>
<dbReference type="Gene3D" id="3.90.960.10">
    <property type="entry name" value="YbaK/aminoacyl-tRNA synthetase-associated domain"/>
    <property type="match status" value="1"/>
</dbReference>
<dbReference type="PIRSF" id="PIRSF006181">
    <property type="entry name" value="EbsC_YbaK"/>
    <property type="match status" value="1"/>
</dbReference>
<dbReference type="Pfam" id="PF04073">
    <property type="entry name" value="tRNA_edit"/>
    <property type="match status" value="1"/>
</dbReference>
<dbReference type="InterPro" id="IPR036754">
    <property type="entry name" value="YbaK/aa-tRNA-synt-asso_dom_sf"/>
</dbReference>
<keyword evidence="2 4" id="KW-0648">Protein biosynthesis</keyword>
<evidence type="ECO:0000256" key="4">
    <source>
        <dbReference type="PIRNR" id="PIRNR006181"/>
    </source>
</evidence>
<feature type="domain" description="YbaK/aminoacyl-tRNA synthetase-associated" evidence="5">
    <location>
        <begin position="57"/>
        <end position="167"/>
    </location>
</feature>
<sequence length="190" mass="20816">MQRMTVLAIVRHTNEETGEMNGKTKKTNVMRMLDSNHIPYDTKSYTYSEEDLSGIHAAAVLGLPPEQVFKTLVGRGKTTGPVVFCIPCHKELDLKKAAAVSHNKSVQLLHVKELLDITGYIRGGCSPIGMKKTFPTYIDASVRAFDTVSISAGQRGLQVLLSPQDLIPLIRAVVAPLVMDTITLTDGRVR</sequence>
<dbReference type="Proteomes" id="UP000004018">
    <property type="component" value="Unassembled WGS sequence"/>
</dbReference>
<evidence type="ECO:0000313" key="6">
    <source>
        <dbReference type="EMBL" id="EGL42471.1"/>
    </source>
</evidence>
<dbReference type="EMBL" id="AFIJ01000003">
    <property type="protein sequence ID" value="EGL42471.1"/>
    <property type="molecule type" value="Genomic_DNA"/>
</dbReference>
<dbReference type="SUPFAM" id="SSF55826">
    <property type="entry name" value="YbaK/ProRS associated domain"/>
    <property type="match status" value="1"/>
</dbReference>
<evidence type="ECO:0000256" key="2">
    <source>
        <dbReference type="ARBA" id="ARBA00022917"/>
    </source>
</evidence>
<evidence type="ECO:0000256" key="3">
    <source>
        <dbReference type="ARBA" id="ARBA00023239"/>
    </source>
</evidence>
<keyword evidence="7" id="KW-1185">Reference proteome</keyword>
<reference evidence="6 7" key="1">
    <citation type="submission" date="2011-04" db="EMBL/GenBank/DDBJ databases">
        <authorList>
            <person name="Harkins D.M."/>
            <person name="Madupu R."/>
            <person name="Durkin A.S."/>
            <person name="Torralba M."/>
            <person name="Methe B."/>
            <person name="Sutton G.G."/>
            <person name="Nelson K.E."/>
        </authorList>
    </citation>
    <scope>NUCLEOTIDE SEQUENCE [LARGE SCALE GENOMIC DNA]</scope>
    <source>
        <strain evidence="6 7">UPII 199-6</strain>
    </source>
</reference>
<comment type="similarity">
    <text evidence="1 4">Belongs to the prolyl-tRNA editing family. YbaK/EbsC subfamily.</text>
</comment>
<dbReference type="PANTHER" id="PTHR30411:SF0">
    <property type="entry name" value="CYS-TRNA(PRO)_CYS-TRNA(CYS) DEACYLASE YBAK"/>
    <property type="match status" value="1"/>
</dbReference>
<evidence type="ECO:0000256" key="1">
    <source>
        <dbReference type="ARBA" id="ARBA00009798"/>
    </source>
</evidence>
<dbReference type="PANTHER" id="PTHR30411">
    <property type="entry name" value="CYTOPLASMIC PROTEIN"/>
    <property type="match status" value="1"/>
</dbReference>
<comment type="caution">
    <text evidence="6">The sequence shown here is derived from an EMBL/GenBank/DDBJ whole genome shotgun (WGS) entry which is preliminary data.</text>
</comment>
<accession>A0ABP2L6F6</accession>
<dbReference type="InterPro" id="IPR004369">
    <property type="entry name" value="Prolyl-tRNA_editing_YbaK/EbsC"/>
</dbReference>
<dbReference type="CDD" id="cd00002">
    <property type="entry name" value="YbaK_deacylase"/>
    <property type="match status" value="1"/>
</dbReference>